<dbReference type="CDD" id="cd00731">
    <property type="entry name" value="CheA_reg"/>
    <property type="match status" value="1"/>
</dbReference>
<evidence type="ECO:0000313" key="18">
    <source>
        <dbReference type="Proteomes" id="UP000002207"/>
    </source>
</evidence>
<keyword evidence="10" id="KW-0902">Two-component regulatory system</keyword>
<comment type="function">
    <text evidence="11">Involved in the transmission of sensory signals from the chemoreceptors to the flagellar motors. CheA is autophosphorylated; it can transfer its phosphate group to either CheB or CheY.</text>
</comment>
<dbReference type="InterPro" id="IPR003594">
    <property type="entry name" value="HATPase_dom"/>
</dbReference>
<dbReference type="SMART" id="SM00073">
    <property type="entry name" value="HPT"/>
    <property type="match status" value="1"/>
</dbReference>
<evidence type="ECO:0000256" key="4">
    <source>
        <dbReference type="ARBA" id="ARBA00022500"/>
    </source>
</evidence>
<evidence type="ECO:0000256" key="8">
    <source>
        <dbReference type="ARBA" id="ARBA00022777"/>
    </source>
</evidence>
<keyword evidence="6" id="KW-0808">Transferase</keyword>
<feature type="region of interest" description="Disordered" evidence="13">
    <location>
        <begin position="139"/>
        <end position="209"/>
    </location>
</feature>
<dbReference type="PROSITE" id="PS50851">
    <property type="entry name" value="CHEW"/>
    <property type="match status" value="1"/>
</dbReference>
<dbReference type="KEGG" id="aca:ACP_0962"/>
<keyword evidence="7" id="KW-0547">Nucleotide-binding</keyword>
<dbReference type="PANTHER" id="PTHR43395:SF10">
    <property type="entry name" value="CHEMOTAXIS PROTEIN CHEA"/>
    <property type="match status" value="1"/>
</dbReference>
<proteinExistence type="predicted"/>
<dbReference type="Pfam" id="PF01627">
    <property type="entry name" value="Hpt"/>
    <property type="match status" value="1"/>
</dbReference>
<dbReference type="InParanoid" id="C1F3H2"/>
<evidence type="ECO:0000259" key="15">
    <source>
        <dbReference type="PROSITE" id="PS50851"/>
    </source>
</evidence>
<evidence type="ECO:0000259" key="14">
    <source>
        <dbReference type="PROSITE" id="PS50109"/>
    </source>
</evidence>
<dbReference type="PRINTS" id="PR00344">
    <property type="entry name" value="BCTRLSENSOR"/>
</dbReference>
<protein>
    <recommendedName>
        <fullName evidence="3">Chemotaxis protein CheA</fullName>
        <ecNumber evidence="2">2.7.13.3</ecNumber>
    </recommendedName>
</protein>
<feature type="domain" description="Histidine kinase" evidence="14">
    <location>
        <begin position="255"/>
        <end position="461"/>
    </location>
</feature>
<evidence type="ECO:0000256" key="7">
    <source>
        <dbReference type="ARBA" id="ARBA00022741"/>
    </source>
</evidence>
<dbReference type="CDD" id="cd00088">
    <property type="entry name" value="HPT"/>
    <property type="match status" value="1"/>
</dbReference>
<dbReference type="Gene3D" id="1.10.287.560">
    <property type="entry name" value="Histidine kinase CheA-like, homodimeric domain"/>
    <property type="match status" value="1"/>
</dbReference>
<evidence type="ECO:0000256" key="10">
    <source>
        <dbReference type="ARBA" id="ARBA00023012"/>
    </source>
</evidence>
<keyword evidence="18" id="KW-1185">Reference proteome</keyword>
<dbReference type="InterPro" id="IPR002545">
    <property type="entry name" value="CheW-lke_dom"/>
</dbReference>
<evidence type="ECO:0000256" key="9">
    <source>
        <dbReference type="ARBA" id="ARBA00022840"/>
    </source>
</evidence>
<dbReference type="Gene3D" id="3.30.565.10">
    <property type="entry name" value="Histidine kinase-like ATPase, C-terminal domain"/>
    <property type="match status" value="1"/>
</dbReference>
<dbReference type="PROSITE" id="PS50894">
    <property type="entry name" value="HPT"/>
    <property type="match status" value="1"/>
</dbReference>
<dbReference type="SMART" id="SM00387">
    <property type="entry name" value="HATPase_c"/>
    <property type="match status" value="1"/>
</dbReference>
<evidence type="ECO:0000256" key="5">
    <source>
        <dbReference type="ARBA" id="ARBA00022553"/>
    </source>
</evidence>
<dbReference type="Proteomes" id="UP000002207">
    <property type="component" value="Chromosome"/>
</dbReference>
<keyword evidence="4" id="KW-0145">Chemotaxis</keyword>
<dbReference type="Pfam" id="PF02518">
    <property type="entry name" value="HATPase_c"/>
    <property type="match status" value="1"/>
</dbReference>
<evidence type="ECO:0000259" key="16">
    <source>
        <dbReference type="PROSITE" id="PS50894"/>
    </source>
</evidence>
<dbReference type="InterPro" id="IPR008207">
    <property type="entry name" value="Sig_transdc_His_kin_Hpt_dom"/>
</dbReference>
<dbReference type="InterPro" id="IPR004358">
    <property type="entry name" value="Sig_transdc_His_kin-like_C"/>
</dbReference>
<dbReference type="InterPro" id="IPR005467">
    <property type="entry name" value="His_kinase_dom"/>
</dbReference>
<evidence type="ECO:0000256" key="13">
    <source>
        <dbReference type="SAM" id="MobiDB-lite"/>
    </source>
</evidence>
<evidence type="ECO:0000256" key="2">
    <source>
        <dbReference type="ARBA" id="ARBA00012438"/>
    </source>
</evidence>
<dbReference type="Gene3D" id="2.30.30.40">
    <property type="entry name" value="SH3 Domains"/>
    <property type="match status" value="1"/>
</dbReference>
<dbReference type="InterPro" id="IPR036097">
    <property type="entry name" value="HisK_dim/P_sf"/>
</dbReference>
<sequence>MSGATLTIDDPQLMGDFVTESLEHLSQVEIQMLILEKDPEDKPAIDTVFRGFHTIKGLAGFLDLTDIREVAHETETLLDLARKGQLRISPAVVDIVLAAADFLKAWLNRITAVLEGQEPEQEPEKEALLVRIRAGAQNDATPQTAAESAAPAPKPVAQAAAAEPQPAIAPKLAPEAAQPAVPAPVSSATEEAARSGAGERKPAAAEKVAGEDIRTVKVQTSKLDFLVDMAGELVIVQSMVRHHPELAALHNPAALRNLAQLERITGELQKTAMSMRMVPVGGLFQKMSRLVRDLARKTGKQVEMESFGADTELDRNVVEELADPLMHMIRNAVDHGVEAPEGRLAAGKSVVGKVTLRASHQAGHIVIAISDDGRGLVRAKIVEKAKKTGLIETDQGMSDREVFDLIFAPGFSTAAAVTDVSGRGVGMDVVKQQIQKLRGHVDIESVPGQGTTFYLRLPLTLAMIDGLVVGVGEERYVVPLFSVREMLRPTPEMLFSVENRQEMGLVRNNLIPVVRLHERFGVEPRSREATDSLWIVAEAAGKSFCLMVDELIGKQEVVIKSLGESLKNVPGIAGGAILGDGRVGLILDLESIFRWEARVA</sequence>
<organism evidence="17 18">
    <name type="scientific">Acidobacterium capsulatum (strain ATCC 51196 / DSM 11244 / BCRC 80197 / JCM 7670 / NBRC 15755 / NCIMB 13165 / 161)</name>
    <dbReference type="NCBI Taxonomy" id="240015"/>
    <lineage>
        <taxon>Bacteria</taxon>
        <taxon>Pseudomonadati</taxon>
        <taxon>Acidobacteriota</taxon>
        <taxon>Terriglobia</taxon>
        <taxon>Terriglobales</taxon>
        <taxon>Acidobacteriaceae</taxon>
        <taxon>Acidobacterium</taxon>
    </lineage>
</organism>
<dbReference type="Pfam" id="PF01584">
    <property type="entry name" value="CheW"/>
    <property type="match status" value="1"/>
</dbReference>
<dbReference type="PANTHER" id="PTHR43395">
    <property type="entry name" value="SENSOR HISTIDINE KINASE CHEA"/>
    <property type="match status" value="1"/>
</dbReference>
<dbReference type="InterPro" id="IPR036641">
    <property type="entry name" value="HPT_dom_sf"/>
</dbReference>
<dbReference type="InterPro" id="IPR004105">
    <property type="entry name" value="CheA-like_dim"/>
</dbReference>
<dbReference type="GO" id="GO:0005524">
    <property type="term" value="F:ATP binding"/>
    <property type="evidence" value="ECO:0007669"/>
    <property type="project" value="UniProtKB-KW"/>
</dbReference>
<keyword evidence="5 12" id="KW-0597">Phosphoprotein</keyword>
<dbReference type="Gene3D" id="1.20.120.160">
    <property type="entry name" value="HPT domain"/>
    <property type="match status" value="1"/>
</dbReference>
<dbReference type="InterPro" id="IPR051315">
    <property type="entry name" value="Bact_Chemotaxis_CheA"/>
</dbReference>
<dbReference type="FunFam" id="3.30.565.10:FF:000016">
    <property type="entry name" value="Chemotaxis protein CheA, putative"/>
    <property type="match status" value="1"/>
</dbReference>
<feature type="domain" description="HPt" evidence="16">
    <location>
        <begin position="6"/>
        <end position="110"/>
    </location>
</feature>
<dbReference type="STRING" id="240015.ACP_0962"/>
<comment type="catalytic activity">
    <reaction evidence="1">
        <text>ATP + protein L-histidine = ADP + protein N-phospho-L-histidine.</text>
        <dbReference type="EC" id="2.7.13.3"/>
    </reaction>
</comment>
<evidence type="ECO:0000256" key="12">
    <source>
        <dbReference type="PROSITE-ProRule" id="PRU00110"/>
    </source>
</evidence>
<dbReference type="EMBL" id="CP001472">
    <property type="protein sequence ID" value="ACO33770.1"/>
    <property type="molecule type" value="Genomic_DNA"/>
</dbReference>
<dbReference type="CDD" id="cd16916">
    <property type="entry name" value="HATPase_CheA-like"/>
    <property type="match status" value="1"/>
</dbReference>
<dbReference type="SUPFAM" id="SSF47384">
    <property type="entry name" value="Homodimeric domain of signal transducing histidine kinase"/>
    <property type="match status" value="1"/>
</dbReference>
<dbReference type="SUPFAM" id="SSF50341">
    <property type="entry name" value="CheW-like"/>
    <property type="match status" value="1"/>
</dbReference>
<dbReference type="EC" id="2.7.13.3" evidence="2"/>
<dbReference type="Pfam" id="PF02895">
    <property type="entry name" value="H-kinase_dim"/>
    <property type="match status" value="1"/>
</dbReference>
<dbReference type="SMART" id="SM00260">
    <property type="entry name" value="CheW"/>
    <property type="match status" value="1"/>
</dbReference>
<evidence type="ECO:0000256" key="6">
    <source>
        <dbReference type="ARBA" id="ARBA00022679"/>
    </source>
</evidence>
<keyword evidence="8" id="KW-0418">Kinase</keyword>
<dbReference type="PROSITE" id="PS50109">
    <property type="entry name" value="HIS_KIN"/>
    <property type="match status" value="1"/>
</dbReference>
<dbReference type="GO" id="GO:0000155">
    <property type="term" value="F:phosphorelay sensor kinase activity"/>
    <property type="evidence" value="ECO:0007669"/>
    <property type="project" value="InterPro"/>
</dbReference>
<reference evidence="17 18" key="1">
    <citation type="journal article" date="2009" name="Appl. Environ. Microbiol.">
        <title>Three genomes from the phylum Acidobacteria provide insight into the lifestyles of these microorganisms in soils.</title>
        <authorList>
            <person name="Ward N.L."/>
            <person name="Challacombe J.F."/>
            <person name="Janssen P.H."/>
            <person name="Henrissat B."/>
            <person name="Coutinho P.M."/>
            <person name="Wu M."/>
            <person name="Xie G."/>
            <person name="Haft D.H."/>
            <person name="Sait M."/>
            <person name="Badger J."/>
            <person name="Barabote R.D."/>
            <person name="Bradley B."/>
            <person name="Brettin T.S."/>
            <person name="Brinkac L.M."/>
            <person name="Bruce D."/>
            <person name="Creasy T."/>
            <person name="Daugherty S.C."/>
            <person name="Davidsen T.M."/>
            <person name="DeBoy R.T."/>
            <person name="Detter J.C."/>
            <person name="Dodson R.J."/>
            <person name="Durkin A.S."/>
            <person name="Ganapathy A."/>
            <person name="Gwinn-Giglio M."/>
            <person name="Han C.S."/>
            <person name="Khouri H."/>
            <person name="Kiss H."/>
            <person name="Kothari S.P."/>
            <person name="Madupu R."/>
            <person name="Nelson K.E."/>
            <person name="Nelson W.C."/>
            <person name="Paulsen I."/>
            <person name="Penn K."/>
            <person name="Ren Q."/>
            <person name="Rosovitz M.J."/>
            <person name="Selengut J.D."/>
            <person name="Shrivastava S."/>
            <person name="Sullivan S.A."/>
            <person name="Tapia R."/>
            <person name="Thompson L.S."/>
            <person name="Watkins K.L."/>
            <person name="Yang Q."/>
            <person name="Yu C."/>
            <person name="Zafar N."/>
            <person name="Zhou L."/>
            <person name="Kuske C.R."/>
        </authorList>
    </citation>
    <scope>NUCLEOTIDE SEQUENCE [LARGE SCALE GENOMIC DNA]</scope>
    <source>
        <strain evidence="18">ATCC 51196 / DSM 11244 / BCRC 80197 / JCM 7670 / NBRC 15755 / NCIMB 13165 / 161</strain>
    </source>
</reference>
<dbReference type="eggNOG" id="COG0643">
    <property type="taxonomic scope" value="Bacteria"/>
</dbReference>
<evidence type="ECO:0000313" key="17">
    <source>
        <dbReference type="EMBL" id="ACO33770.1"/>
    </source>
</evidence>
<dbReference type="HOGENOM" id="CLU_000650_3_6_0"/>
<dbReference type="AlphaFoldDB" id="C1F3H2"/>
<dbReference type="SMART" id="SM01231">
    <property type="entry name" value="H-kinase_dim"/>
    <property type="match status" value="1"/>
</dbReference>
<evidence type="ECO:0000256" key="1">
    <source>
        <dbReference type="ARBA" id="ARBA00000085"/>
    </source>
</evidence>
<accession>C1F3H2</accession>
<dbReference type="SUPFAM" id="SSF47226">
    <property type="entry name" value="Histidine-containing phosphotransfer domain, HPT domain"/>
    <property type="match status" value="1"/>
</dbReference>
<evidence type="ECO:0000256" key="11">
    <source>
        <dbReference type="ARBA" id="ARBA00035100"/>
    </source>
</evidence>
<gene>
    <name evidence="17" type="primary">cheA</name>
    <name evidence="17" type="ordered locus">ACP_0962</name>
</gene>
<dbReference type="FunCoup" id="C1F3H2">
    <property type="interactions" value="232"/>
</dbReference>
<dbReference type="InterPro" id="IPR036061">
    <property type="entry name" value="CheW-like_dom_sf"/>
</dbReference>
<dbReference type="InterPro" id="IPR037006">
    <property type="entry name" value="CheA-like_homodim_sf"/>
</dbReference>
<name>C1F3H2_ACIC5</name>
<feature type="compositionally biased region" description="Basic and acidic residues" evidence="13">
    <location>
        <begin position="191"/>
        <end position="209"/>
    </location>
</feature>
<dbReference type="GO" id="GO:0005737">
    <property type="term" value="C:cytoplasm"/>
    <property type="evidence" value="ECO:0007669"/>
    <property type="project" value="InterPro"/>
</dbReference>
<feature type="compositionally biased region" description="Low complexity" evidence="13">
    <location>
        <begin position="149"/>
        <end position="188"/>
    </location>
</feature>
<dbReference type="GO" id="GO:0006935">
    <property type="term" value="P:chemotaxis"/>
    <property type="evidence" value="ECO:0007669"/>
    <property type="project" value="UniProtKB-KW"/>
</dbReference>
<dbReference type="SUPFAM" id="SSF55874">
    <property type="entry name" value="ATPase domain of HSP90 chaperone/DNA topoisomerase II/histidine kinase"/>
    <property type="match status" value="1"/>
</dbReference>
<feature type="domain" description="CheW-like" evidence="15">
    <location>
        <begin position="463"/>
        <end position="598"/>
    </location>
</feature>
<evidence type="ECO:0000256" key="3">
    <source>
        <dbReference type="ARBA" id="ARBA00021495"/>
    </source>
</evidence>
<keyword evidence="9" id="KW-0067">ATP-binding</keyword>
<feature type="modified residue" description="Phosphohistidine" evidence="12">
    <location>
        <position position="53"/>
    </location>
</feature>
<dbReference type="InterPro" id="IPR036890">
    <property type="entry name" value="HATPase_C_sf"/>
</dbReference>